<comment type="similarity">
    <text evidence="6">Belongs to the MscS (TC 1.A.23) family.</text>
</comment>
<keyword evidence="9" id="KW-1185">Reference proteome</keyword>
<feature type="transmembrane region" description="Helical" evidence="6">
    <location>
        <begin position="36"/>
        <end position="58"/>
    </location>
</feature>
<dbReference type="Gene3D" id="2.60.120.10">
    <property type="entry name" value="Jelly Rolls"/>
    <property type="match status" value="1"/>
</dbReference>
<comment type="subunit">
    <text evidence="6">Homoheptamer.</text>
</comment>
<comment type="caution">
    <text evidence="8">The sequence shown here is derived from an EMBL/GenBank/DDBJ whole genome shotgun (WGS) entry which is preliminary data.</text>
</comment>
<dbReference type="SUPFAM" id="SSF50182">
    <property type="entry name" value="Sm-like ribonucleoproteins"/>
    <property type="match status" value="1"/>
</dbReference>
<dbReference type="Pfam" id="PF00027">
    <property type="entry name" value="cNMP_binding"/>
    <property type="match status" value="1"/>
</dbReference>
<evidence type="ECO:0000256" key="4">
    <source>
        <dbReference type="ARBA" id="ARBA00022989"/>
    </source>
</evidence>
<evidence type="ECO:0000313" key="8">
    <source>
        <dbReference type="EMBL" id="MBO3275367.1"/>
    </source>
</evidence>
<dbReference type="InterPro" id="IPR006685">
    <property type="entry name" value="MscS_channel_2nd"/>
</dbReference>
<name>A0ABS3TNX7_9PSED</name>
<dbReference type="SUPFAM" id="SSF51206">
    <property type="entry name" value="cAMP-binding domain-like"/>
    <property type="match status" value="1"/>
</dbReference>
<keyword evidence="2" id="KW-1003">Cell membrane</keyword>
<dbReference type="InterPro" id="IPR016846">
    <property type="entry name" value="cNMP-bd_ion_channel"/>
</dbReference>
<dbReference type="InterPro" id="IPR000595">
    <property type="entry name" value="cNMP-bd_dom"/>
</dbReference>
<keyword evidence="6" id="KW-0997">Cell inner membrane</keyword>
<accession>A0ABS3TNX7</accession>
<feature type="transmembrane region" description="Helical" evidence="6">
    <location>
        <begin position="78"/>
        <end position="97"/>
    </location>
</feature>
<dbReference type="InterPro" id="IPR018490">
    <property type="entry name" value="cNMP-bd_dom_sf"/>
</dbReference>
<dbReference type="SUPFAM" id="SSF82689">
    <property type="entry name" value="Mechanosensitive channel protein MscS (YggB), C-terminal domain"/>
    <property type="match status" value="1"/>
</dbReference>
<dbReference type="Proteomes" id="UP000669060">
    <property type="component" value="Unassembled WGS sequence"/>
</dbReference>
<dbReference type="PANTHER" id="PTHR30221">
    <property type="entry name" value="SMALL-CONDUCTANCE MECHANOSENSITIVE CHANNEL"/>
    <property type="match status" value="1"/>
</dbReference>
<dbReference type="Gene3D" id="2.30.30.60">
    <property type="match status" value="1"/>
</dbReference>
<gene>
    <name evidence="8" type="ORF">JFY56_09040</name>
</gene>
<dbReference type="InterPro" id="IPR045275">
    <property type="entry name" value="MscS_archaea/bacteria_type"/>
</dbReference>
<dbReference type="Pfam" id="PF00924">
    <property type="entry name" value="MS_channel_2nd"/>
    <property type="match status" value="1"/>
</dbReference>
<dbReference type="CDD" id="cd00038">
    <property type="entry name" value="CAP_ED"/>
    <property type="match status" value="1"/>
</dbReference>
<evidence type="ECO:0000256" key="2">
    <source>
        <dbReference type="ARBA" id="ARBA00022475"/>
    </source>
</evidence>
<keyword evidence="6" id="KW-0813">Transport</keyword>
<keyword evidence="6" id="KW-0407">Ion channel</keyword>
<dbReference type="EMBL" id="JAELYA010000003">
    <property type="protein sequence ID" value="MBO3275367.1"/>
    <property type="molecule type" value="Genomic_DNA"/>
</dbReference>
<evidence type="ECO:0000313" key="9">
    <source>
        <dbReference type="Proteomes" id="UP000669060"/>
    </source>
</evidence>
<dbReference type="Gene3D" id="1.10.287.1260">
    <property type="match status" value="1"/>
</dbReference>
<feature type="transmembrane region" description="Helical" evidence="6">
    <location>
        <begin position="6"/>
        <end position="27"/>
    </location>
</feature>
<evidence type="ECO:0000256" key="5">
    <source>
        <dbReference type="ARBA" id="ARBA00023136"/>
    </source>
</evidence>
<dbReference type="PANTHER" id="PTHR30221:SF1">
    <property type="entry name" value="SMALL-CONDUCTANCE MECHANOSENSITIVE CHANNEL"/>
    <property type="match status" value="1"/>
</dbReference>
<sequence>MPSLLTDHPLIVASGILLFDLLLWWLLPMRPPQWRLLCRLGCFLLYSLVLINAGMSPLQKAPWPDDMPSHLGATALQILWWLFAARSLTVVIGALLLQRVGHAGRLLQDVIGALIFLAAFIAAAGYVLELPVKGLLATSGVVAIVVGLALQSTLSDVFSGIVLNTTKPYQLDDWVSIDGIEGKVVEIDWRSTYLQTGQGSLAVVPNSMAAKAKVLNLSRPQHLFGVSISLEVSPLVRPRRVIDALEQALNGCRSLLATPAPSVSVRKAGGNAVEYELSGFVASMGEKREVRNQLFDLAFRHLQAAGISLLSLPEAQAFVASVSGARAVLGRSSLFATLSDEEKDSLGAQMQRSTFKAGQVLLTPGQVSEELLIIESGVISVILPQEGGGIEAGRMGPGEVIGEAGILTHTAWQAQFAAVTDGSLYRIDQKVLEPCLEARQEIAEAMTRLLDYRIQASQALLVEQPTMAQKRGVMDWLRRLSLLRRKA</sequence>
<organism evidence="8 9">
    <name type="scientific">Pseudomonas schmalbachii</name>
    <dbReference type="NCBI Taxonomy" id="2816993"/>
    <lineage>
        <taxon>Bacteria</taxon>
        <taxon>Pseudomonadati</taxon>
        <taxon>Pseudomonadota</taxon>
        <taxon>Gammaproteobacteria</taxon>
        <taxon>Pseudomonadales</taxon>
        <taxon>Pseudomonadaceae</taxon>
        <taxon>Pseudomonas</taxon>
    </lineage>
</organism>
<proteinExistence type="inferred from homology"/>
<dbReference type="PROSITE" id="PS50042">
    <property type="entry name" value="CNMP_BINDING_3"/>
    <property type="match status" value="1"/>
</dbReference>
<evidence type="ECO:0000256" key="3">
    <source>
        <dbReference type="ARBA" id="ARBA00022692"/>
    </source>
</evidence>
<dbReference type="InterPro" id="IPR014710">
    <property type="entry name" value="RmlC-like_jellyroll"/>
</dbReference>
<dbReference type="RefSeq" id="WP_208313270.1">
    <property type="nucleotide sequence ID" value="NZ_JAELYA010000003.1"/>
</dbReference>
<feature type="domain" description="Cyclic nucleotide-binding" evidence="7">
    <location>
        <begin position="334"/>
        <end position="433"/>
    </location>
</feature>
<comment type="subcellular location">
    <subcellularLocation>
        <location evidence="6">Cell inner membrane</location>
        <topology evidence="6">Multi-pass membrane protein</topology>
    </subcellularLocation>
    <subcellularLocation>
        <location evidence="1">Cell membrane</location>
        <topology evidence="1">Multi-pass membrane protein</topology>
    </subcellularLocation>
</comment>
<dbReference type="InterPro" id="IPR023408">
    <property type="entry name" value="MscS_beta-dom_sf"/>
</dbReference>
<keyword evidence="4 6" id="KW-1133">Transmembrane helix</keyword>
<keyword evidence="3 6" id="KW-0812">Transmembrane</keyword>
<dbReference type="SMART" id="SM00100">
    <property type="entry name" value="cNMP"/>
    <property type="match status" value="1"/>
</dbReference>
<dbReference type="InterPro" id="IPR010920">
    <property type="entry name" value="LSM_dom_sf"/>
</dbReference>
<reference evidence="8 9" key="1">
    <citation type="submission" date="2020-12" db="EMBL/GenBank/DDBJ databases">
        <title>Pseudomonas schmalbachii sp. nov. isolated from millipede gut.</title>
        <authorList>
            <person name="Shelomi M."/>
        </authorList>
    </citation>
    <scope>NUCLEOTIDE SEQUENCE [LARGE SCALE GENOMIC DNA]</scope>
    <source>
        <strain evidence="8 9">Milli4</strain>
    </source>
</reference>
<protein>
    <recommendedName>
        <fullName evidence="6">Small-conductance mechanosensitive channel</fullName>
    </recommendedName>
</protein>
<comment type="function">
    <text evidence="6">Mechanosensitive channel that participates in the regulation of osmotic pressure changes within the cell, opening in response to stretch forces in the membrane lipid bilayer, without the need for other proteins. Contributes to normal resistance to hypoosmotic shock. Forms an ion channel of 1.0 nanosiemens conductance with a slight preference for anions.</text>
</comment>
<feature type="transmembrane region" description="Helical" evidence="6">
    <location>
        <begin position="109"/>
        <end position="128"/>
    </location>
</feature>
<keyword evidence="5 6" id="KW-0472">Membrane</keyword>
<evidence type="ECO:0000259" key="7">
    <source>
        <dbReference type="PROSITE" id="PS50042"/>
    </source>
</evidence>
<dbReference type="PIRSF" id="PIRSF026673">
    <property type="entry name" value="UCP026673_ion_chan"/>
    <property type="match status" value="1"/>
</dbReference>
<evidence type="ECO:0000256" key="6">
    <source>
        <dbReference type="RuleBase" id="RU369025"/>
    </source>
</evidence>
<keyword evidence="6" id="KW-0406">Ion transport</keyword>
<dbReference type="InterPro" id="IPR011066">
    <property type="entry name" value="MscS_channel_C_sf"/>
</dbReference>
<evidence type="ECO:0000256" key="1">
    <source>
        <dbReference type="ARBA" id="ARBA00004651"/>
    </source>
</evidence>